<evidence type="ECO:0000313" key="3">
    <source>
        <dbReference type="Proteomes" id="UP001239782"/>
    </source>
</evidence>
<dbReference type="AlphaFoldDB" id="A0AA51RVD5"/>
<dbReference type="EMBL" id="CP133548">
    <property type="protein sequence ID" value="WMS88169.1"/>
    <property type="molecule type" value="Genomic_DNA"/>
</dbReference>
<organism evidence="2 3">
    <name type="scientific">Pleionea litopenaei</name>
    <dbReference type="NCBI Taxonomy" id="3070815"/>
    <lineage>
        <taxon>Bacteria</taxon>
        <taxon>Pseudomonadati</taxon>
        <taxon>Pseudomonadota</taxon>
        <taxon>Gammaproteobacteria</taxon>
        <taxon>Oceanospirillales</taxon>
        <taxon>Pleioneaceae</taxon>
        <taxon>Pleionea</taxon>
    </lineage>
</organism>
<proteinExistence type="predicted"/>
<sequence length="110" mass="12213">MMAINFIPFDLSKPMFESRKPVRNSAVLAPAQASAINPISDQRKDLPVTKKPPSKRGALAQEDNTDDVEEMSERQPTAGEGSVYTSHQTADHQLEQEPLEDTNHQVDIKV</sequence>
<feature type="compositionally biased region" description="Basic and acidic residues" evidence="1">
    <location>
        <begin position="89"/>
        <end position="110"/>
    </location>
</feature>
<protein>
    <submittedName>
        <fullName evidence="2">Uncharacterized protein</fullName>
    </submittedName>
</protein>
<dbReference type="KEGG" id="plei:Q9312_04450"/>
<evidence type="ECO:0000256" key="1">
    <source>
        <dbReference type="SAM" id="MobiDB-lite"/>
    </source>
</evidence>
<evidence type="ECO:0000313" key="2">
    <source>
        <dbReference type="EMBL" id="WMS88169.1"/>
    </source>
</evidence>
<dbReference type="RefSeq" id="WP_309203373.1">
    <property type="nucleotide sequence ID" value="NZ_CP133548.1"/>
</dbReference>
<dbReference type="Proteomes" id="UP001239782">
    <property type="component" value="Chromosome"/>
</dbReference>
<name>A0AA51RVD5_9GAMM</name>
<reference evidence="2 3" key="1">
    <citation type="submission" date="2023-08" db="EMBL/GenBank/DDBJ databases">
        <title>Pleionea litopenaei sp. nov., isolated from stomach of juvenile Litopenaeus vannamei.</title>
        <authorList>
            <person name="Rho A.M."/>
            <person name="Hwang C.Y."/>
        </authorList>
    </citation>
    <scope>NUCLEOTIDE SEQUENCE [LARGE SCALE GENOMIC DNA]</scope>
    <source>
        <strain evidence="2 3">HL-JVS1</strain>
    </source>
</reference>
<feature type="region of interest" description="Disordered" evidence="1">
    <location>
        <begin position="31"/>
        <end position="110"/>
    </location>
</feature>
<gene>
    <name evidence="2" type="ORF">Q9312_04450</name>
</gene>
<accession>A0AA51RVD5</accession>
<keyword evidence="3" id="KW-1185">Reference proteome</keyword>